<sequence>MRLVIFGLTISSSWGNGHATLWRGVIAALGRAGHRVTFFERDAPYYAAHRDLSSLPHGNELRLYTSLEDILPHARRAVAEADAAMVTSYCPDGALATEVVLDSRALKVFYDLDTPVTLDRIHAGQSVGYIGPRGLVDFDCVLSYTGGEALAQLQAKLGARRVFPLYGSADPEVHSPVAPREELRGDLSYLGTYAADRQEALSTLFLEVARRLPDRRFVIGGSLYPDDFPWAPNIHTMRHVAPPDHPAFYCSSRLTLNVTRGAMAAMGYCPSGRLFEAAACGTPILSDGWEGLDRFFTPGEEILVARTTDEAVEALSLPPGEIAAIARAARERVLEEHSAARRAEELVAILESVGSASAR</sequence>
<evidence type="ECO:0000313" key="2">
    <source>
        <dbReference type="EMBL" id="KYF55050.1"/>
    </source>
</evidence>
<accession>A0A150PHA4</accession>
<protein>
    <submittedName>
        <fullName evidence="2">Glycosyltransferase</fullName>
    </submittedName>
</protein>
<dbReference type="InterPro" id="IPR055259">
    <property type="entry name" value="YkvP/CgeB_Glyco_trans-like"/>
</dbReference>
<evidence type="ECO:0000259" key="1">
    <source>
        <dbReference type="Pfam" id="PF13524"/>
    </source>
</evidence>
<keyword evidence="2" id="KW-0808">Transferase</keyword>
<organism evidence="2 3">
    <name type="scientific">Sorangium cellulosum</name>
    <name type="common">Polyangium cellulosum</name>
    <dbReference type="NCBI Taxonomy" id="56"/>
    <lineage>
        <taxon>Bacteria</taxon>
        <taxon>Pseudomonadati</taxon>
        <taxon>Myxococcota</taxon>
        <taxon>Polyangia</taxon>
        <taxon>Polyangiales</taxon>
        <taxon>Polyangiaceae</taxon>
        <taxon>Sorangium</taxon>
    </lineage>
</organism>
<name>A0A150PHA4_SORCE</name>
<feature type="domain" description="Spore protein YkvP/CgeB glycosyl transferase-like" evidence="1">
    <location>
        <begin position="203"/>
        <end position="347"/>
    </location>
</feature>
<dbReference type="AlphaFoldDB" id="A0A150PHA4"/>
<dbReference type="Proteomes" id="UP000075420">
    <property type="component" value="Unassembled WGS sequence"/>
</dbReference>
<dbReference type="SUPFAM" id="SSF53756">
    <property type="entry name" value="UDP-Glycosyltransferase/glycogen phosphorylase"/>
    <property type="match status" value="1"/>
</dbReference>
<gene>
    <name evidence="2" type="ORF">BE08_36265</name>
</gene>
<dbReference type="Gene3D" id="3.40.50.2000">
    <property type="entry name" value="Glycogen Phosphorylase B"/>
    <property type="match status" value="1"/>
</dbReference>
<dbReference type="Pfam" id="PF13524">
    <property type="entry name" value="Glyco_trans_1_2"/>
    <property type="match status" value="1"/>
</dbReference>
<reference evidence="2 3" key="1">
    <citation type="submission" date="2014-02" db="EMBL/GenBank/DDBJ databases">
        <title>The small core and large imbalanced accessory genome model reveals a collaborative survival strategy of Sorangium cellulosum strains in nature.</title>
        <authorList>
            <person name="Han K."/>
            <person name="Peng R."/>
            <person name="Blom J."/>
            <person name="Li Y.-Z."/>
        </authorList>
    </citation>
    <scope>NUCLEOTIDE SEQUENCE [LARGE SCALE GENOMIC DNA]</scope>
    <source>
        <strain evidence="2 3">So0157-25</strain>
    </source>
</reference>
<dbReference type="GO" id="GO:0016740">
    <property type="term" value="F:transferase activity"/>
    <property type="evidence" value="ECO:0007669"/>
    <property type="project" value="UniProtKB-KW"/>
</dbReference>
<proteinExistence type="predicted"/>
<evidence type="ECO:0000313" key="3">
    <source>
        <dbReference type="Proteomes" id="UP000075420"/>
    </source>
</evidence>
<comment type="caution">
    <text evidence="2">The sequence shown here is derived from an EMBL/GenBank/DDBJ whole genome shotgun (WGS) entry which is preliminary data.</text>
</comment>
<dbReference type="EMBL" id="JELY01001653">
    <property type="protein sequence ID" value="KYF55050.1"/>
    <property type="molecule type" value="Genomic_DNA"/>
</dbReference>